<dbReference type="PANTHER" id="PTHR15316:SF1">
    <property type="entry name" value="SPLICING FACTOR 3A SUBUNIT 1"/>
    <property type="match status" value="1"/>
</dbReference>
<evidence type="ECO:0000256" key="4">
    <source>
        <dbReference type="ARBA" id="ARBA00022737"/>
    </source>
</evidence>
<dbReference type="PROSITE" id="PS50128">
    <property type="entry name" value="SURP"/>
    <property type="match status" value="2"/>
</dbReference>
<dbReference type="STRING" id="5722.A2G4N8"/>
<dbReference type="GO" id="GO:0005686">
    <property type="term" value="C:U2 snRNP"/>
    <property type="evidence" value="ECO:0000318"/>
    <property type="project" value="GO_Central"/>
</dbReference>
<dbReference type="InterPro" id="IPR022030">
    <property type="entry name" value="SF3A1_dom"/>
</dbReference>
<dbReference type="Gene3D" id="1.10.10.790">
    <property type="entry name" value="Surp module"/>
    <property type="match status" value="2"/>
</dbReference>
<keyword evidence="3" id="KW-0747">Spliceosome</keyword>
<evidence type="ECO:0000256" key="1">
    <source>
        <dbReference type="ARBA" id="ARBA00004123"/>
    </source>
</evidence>
<feature type="coiled-coil region" evidence="7">
    <location>
        <begin position="186"/>
        <end position="217"/>
    </location>
</feature>
<dbReference type="Pfam" id="PF12230">
    <property type="entry name" value="PRP21_like_P"/>
    <property type="match status" value="1"/>
</dbReference>
<evidence type="ECO:0000313" key="10">
    <source>
        <dbReference type="EMBL" id="EAX87883.1"/>
    </source>
</evidence>
<dbReference type="RefSeq" id="XP_001300813.1">
    <property type="nucleotide sequence ID" value="XM_001300812.1"/>
</dbReference>
<evidence type="ECO:0000256" key="5">
    <source>
        <dbReference type="ARBA" id="ARBA00023187"/>
    </source>
</evidence>
<reference evidence="10" key="1">
    <citation type="submission" date="2006-10" db="EMBL/GenBank/DDBJ databases">
        <authorList>
            <person name="Amadeo P."/>
            <person name="Zhao Q."/>
            <person name="Wortman J."/>
            <person name="Fraser-Liggett C."/>
            <person name="Carlton J."/>
        </authorList>
    </citation>
    <scope>NUCLEOTIDE SEQUENCE</scope>
    <source>
        <strain evidence="10">G3</strain>
    </source>
</reference>
<evidence type="ECO:0000259" key="9">
    <source>
        <dbReference type="PROSITE" id="PS50128"/>
    </source>
</evidence>
<feature type="compositionally biased region" description="Basic and acidic residues" evidence="8">
    <location>
        <begin position="351"/>
        <end position="361"/>
    </location>
</feature>
<name>A2G4N8_TRIV3</name>
<evidence type="ECO:0000256" key="3">
    <source>
        <dbReference type="ARBA" id="ARBA00022728"/>
    </source>
</evidence>
<keyword evidence="7" id="KW-0175">Coiled coil</keyword>
<evidence type="ECO:0000313" key="11">
    <source>
        <dbReference type="Proteomes" id="UP000001542"/>
    </source>
</evidence>
<keyword evidence="11" id="KW-1185">Reference proteome</keyword>
<evidence type="ECO:0000256" key="8">
    <source>
        <dbReference type="SAM" id="MobiDB-lite"/>
    </source>
</evidence>
<evidence type="ECO:0000256" key="2">
    <source>
        <dbReference type="ARBA" id="ARBA00022664"/>
    </source>
</evidence>
<dbReference type="InterPro" id="IPR000061">
    <property type="entry name" value="Surp"/>
</dbReference>
<dbReference type="InParanoid" id="A2G4N8"/>
<dbReference type="Pfam" id="PF01805">
    <property type="entry name" value="Surp"/>
    <property type="match status" value="2"/>
</dbReference>
<dbReference type="GO" id="GO:0003723">
    <property type="term" value="F:RNA binding"/>
    <property type="evidence" value="ECO:0000318"/>
    <property type="project" value="GO_Central"/>
</dbReference>
<dbReference type="InterPro" id="IPR045146">
    <property type="entry name" value="SF3A1"/>
</dbReference>
<dbReference type="EMBL" id="DS114383">
    <property type="protein sequence ID" value="EAX87883.1"/>
    <property type="molecule type" value="Genomic_DNA"/>
</dbReference>
<dbReference type="PANTHER" id="PTHR15316">
    <property type="entry name" value="SPLICEOSOME ASSOCIATED PROTEIN 114/SWAP SPLICING FACTOR-RELATED"/>
    <property type="match status" value="1"/>
</dbReference>
<dbReference type="FunCoup" id="A2G4N8">
    <property type="interactions" value="816"/>
</dbReference>
<organism evidence="10 11">
    <name type="scientific">Trichomonas vaginalis (strain ATCC PRA-98 / G3)</name>
    <dbReference type="NCBI Taxonomy" id="412133"/>
    <lineage>
        <taxon>Eukaryota</taxon>
        <taxon>Metamonada</taxon>
        <taxon>Parabasalia</taxon>
        <taxon>Trichomonadida</taxon>
        <taxon>Trichomonadidae</taxon>
        <taxon>Trichomonas</taxon>
    </lineage>
</organism>
<dbReference type="SMART" id="SM00648">
    <property type="entry name" value="SWAP"/>
    <property type="match status" value="2"/>
</dbReference>
<evidence type="ECO:0000256" key="6">
    <source>
        <dbReference type="ARBA" id="ARBA00023242"/>
    </source>
</evidence>
<proteinExistence type="predicted"/>
<dbReference type="VEuPathDB" id="TrichDB:TVAGG3_0522980"/>
<dbReference type="SUPFAM" id="SSF109905">
    <property type="entry name" value="Surp module (SWAP domain)"/>
    <property type="match status" value="2"/>
</dbReference>
<feature type="region of interest" description="Disordered" evidence="8">
    <location>
        <begin position="351"/>
        <end position="375"/>
    </location>
</feature>
<keyword evidence="6" id="KW-0539">Nucleus</keyword>
<dbReference type="eggNOG" id="KOG0007">
    <property type="taxonomic scope" value="Eukaryota"/>
</dbReference>
<sequence length="375" mass="43534">MTEIIIPPPKIIELIDKVIPAIIKHGSKFEQALLEKKMDQFDFVKEDHPFHAFYLQRLEEQKNKKQEEVKVQQQFQAPTVPKLQTPQIQPTIIPPSFSYKPPPEIGSLQLDAILLAAQYTALYGKEFLQVLFKEQQDVALFDFLKPGKPYFALFSTMVEQYRLALSPSQKLQRRLESEAASLQVVRANLIAEKDNQKQIMEEKKKEEEANKADEENSLYDWSTFKIVQTIDYDDQPAPVSQQVPQKDQVRKTLKSEQKIMQISPITGQEVPIEEFGKHLKYERQHPQYLKDVEMMKERKERAYDSLASGSQIAQNLKDFANADNEPKPQHKYIWDGRQETIQQAVAQKIRELDEEPKPRPELKKKRPVIGPSPSK</sequence>
<dbReference type="GO" id="GO:0071013">
    <property type="term" value="C:catalytic step 2 spliceosome"/>
    <property type="evidence" value="ECO:0000318"/>
    <property type="project" value="GO_Central"/>
</dbReference>
<dbReference type="InterPro" id="IPR035967">
    <property type="entry name" value="SWAP/Surp_sf"/>
</dbReference>
<gene>
    <name evidence="10" type="ORF">TVAG_285080</name>
</gene>
<dbReference type="SMR" id="A2G4N8"/>
<dbReference type="KEGG" id="tva:4745537"/>
<dbReference type="VEuPathDB" id="TrichDB:TVAG_285080"/>
<comment type="subcellular location">
    <subcellularLocation>
        <location evidence="1">Nucleus</location>
    </subcellularLocation>
</comment>
<feature type="domain" description="SURP motif" evidence="9">
    <location>
        <begin position="112"/>
        <end position="154"/>
    </location>
</feature>
<keyword evidence="5" id="KW-0508">mRNA splicing</keyword>
<feature type="domain" description="SURP motif" evidence="9">
    <location>
        <begin position="14"/>
        <end position="54"/>
    </location>
</feature>
<keyword evidence="2" id="KW-0507">mRNA processing</keyword>
<dbReference type="Proteomes" id="UP000001542">
    <property type="component" value="Unassembled WGS sequence"/>
</dbReference>
<dbReference type="GO" id="GO:0045292">
    <property type="term" value="P:mRNA cis splicing, via spliceosome"/>
    <property type="evidence" value="ECO:0007669"/>
    <property type="project" value="InterPro"/>
</dbReference>
<dbReference type="OrthoDB" id="447637at2759"/>
<dbReference type="AlphaFoldDB" id="A2G4N8"/>
<evidence type="ECO:0000256" key="7">
    <source>
        <dbReference type="SAM" id="Coils"/>
    </source>
</evidence>
<protein>
    <submittedName>
        <fullName evidence="10">Surp module family protein</fullName>
    </submittedName>
</protein>
<dbReference type="GO" id="GO:0071004">
    <property type="term" value="C:U2-type prespliceosome"/>
    <property type="evidence" value="ECO:0000318"/>
    <property type="project" value="GO_Central"/>
</dbReference>
<reference evidence="10" key="2">
    <citation type="journal article" date="2007" name="Science">
        <title>Draft genome sequence of the sexually transmitted pathogen Trichomonas vaginalis.</title>
        <authorList>
            <person name="Carlton J.M."/>
            <person name="Hirt R.P."/>
            <person name="Silva J.C."/>
            <person name="Delcher A.L."/>
            <person name="Schatz M."/>
            <person name="Zhao Q."/>
            <person name="Wortman J.R."/>
            <person name="Bidwell S.L."/>
            <person name="Alsmark U.C.M."/>
            <person name="Besteiro S."/>
            <person name="Sicheritz-Ponten T."/>
            <person name="Noel C.J."/>
            <person name="Dacks J.B."/>
            <person name="Foster P.G."/>
            <person name="Simillion C."/>
            <person name="Van de Peer Y."/>
            <person name="Miranda-Saavedra D."/>
            <person name="Barton G.J."/>
            <person name="Westrop G.D."/>
            <person name="Mueller S."/>
            <person name="Dessi D."/>
            <person name="Fiori P.L."/>
            <person name="Ren Q."/>
            <person name="Paulsen I."/>
            <person name="Zhang H."/>
            <person name="Bastida-Corcuera F.D."/>
            <person name="Simoes-Barbosa A."/>
            <person name="Brown M.T."/>
            <person name="Hayes R.D."/>
            <person name="Mukherjee M."/>
            <person name="Okumura C.Y."/>
            <person name="Schneider R."/>
            <person name="Smith A.J."/>
            <person name="Vanacova S."/>
            <person name="Villalvazo M."/>
            <person name="Haas B.J."/>
            <person name="Pertea M."/>
            <person name="Feldblyum T.V."/>
            <person name="Utterback T.R."/>
            <person name="Shu C.L."/>
            <person name="Osoegawa K."/>
            <person name="de Jong P.J."/>
            <person name="Hrdy I."/>
            <person name="Horvathova L."/>
            <person name="Zubacova Z."/>
            <person name="Dolezal P."/>
            <person name="Malik S.B."/>
            <person name="Logsdon J.M. Jr."/>
            <person name="Henze K."/>
            <person name="Gupta A."/>
            <person name="Wang C.C."/>
            <person name="Dunne R.L."/>
            <person name="Upcroft J.A."/>
            <person name="Upcroft P."/>
            <person name="White O."/>
            <person name="Salzberg S.L."/>
            <person name="Tang P."/>
            <person name="Chiu C.-H."/>
            <person name="Lee Y.-S."/>
            <person name="Embley T.M."/>
            <person name="Coombs G.H."/>
            <person name="Mottram J.C."/>
            <person name="Tachezy J."/>
            <person name="Fraser-Liggett C.M."/>
            <person name="Johnson P.J."/>
        </authorList>
    </citation>
    <scope>NUCLEOTIDE SEQUENCE [LARGE SCALE GENOMIC DNA]</scope>
    <source>
        <strain evidence="10">G3</strain>
    </source>
</reference>
<accession>A2G4N8</accession>
<keyword evidence="4" id="KW-0677">Repeat</keyword>